<dbReference type="InterPro" id="IPR003660">
    <property type="entry name" value="HAMP_dom"/>
</dbReference>
<dbReference type="CDD" id="cd00075">
    <property type="entry name" value="HATPase"/>
    <property type="match status" value="1"/>
</dbReference>
<dbReference type="Gene3D" id="6.10.340.10">
    <property type="match status" value="1"/>
</dbReference>
<evidence type="ECO:0000256" key="3">
    <source>
        <dbReference type="ARBA" id="ARBA00022553"/>
    </source>
</evidence>
<dbReference type="PRINTS" id="PR00344">
    <property type="entry name" value="BCTRLSENSOR"/>
</dbReference>
<dbReference type="GO" id="GO:0000155">
    <property type="term" value="F:phosphorelay sensor kinase activity"/>
    <property type="evidence" value="ECO:0007669"/>
    <property type="project" value="InterPro"/>
</dbReference>
<dbReference type="InterPro" id="IPR004358">
    <property type="entry name" value="Sig_transdc_His_kin-like_C"/>
</dbReference>
<dbReference type="SMART" id="SM00304">
    <property type="entry name" value="HAMP"/>
    <property type="match status" value="1"/>
</dbReference>
<dbReference type="InterPro" id="IPR005467">
    <property type="entry name" value="His_kinase_dom"/>
</dbReference>
<evidence type="ECO:0000256" key="5">
    <source>
        <dbReference type="ARBA" id="ARBA00022777"/>
    </source>
</evidence>
<feature type="transmembrane region" description="Helical" evidence="7">
    <location>
        <begin position="77"/>
        <end position="98"/>
    </location>
</feature>
<keyword evidence="5" id="KW-0418">Kinase</keyword>
<keyword evidence="7" id="KW-0472">Membrane</keyword>
<sequence length="377" mass="41109">VLHSILLFGVAALAVGAIYQNVSRVLDDEPMSRHSAFTELVDTPILGSPSTTLDNAGGGLQVFEEAVNRRALRQLRIYSVVALAVLFFASLAIGWYVAGLVVHPIGRITAVARRIQGTDLSRRISLGGPPDEFRELADTFDDMLDRLDAAFEMQRHFIQEASHELRNPLAVLRTNLDVVMHDPRSEPEDFRAAGEVALRATSRMSSLVDDLLLYAHHERPDVHRAPIDLASVVAETVADFAAAAESAGVELRAEVAERLQVVGDPVALRRGLANLLSNSIRVSDPESSVLVTAGHDDEKVWISVRDEGPGIDPDDVDDVFQRFWRGDLPSAREHGRSGLGLAIVRQIAEGHGGQATVRSTVGVGSTFTIWLPRYVDR</sequence>
<dbReference type="SMART" id="SM00388">
    <property type="entry name" value="HisKA"/>
    <property type="match status" value="1"/>
</dbReference>
<dbReference type="InterPro" id="IPR050736">
    <property type="entry name" value="Sensor_HK_Regulatory"/>
</dbReference>
<comment type="catalytic activity">
    <reaction evidence="1">
        <text>ATP + protein L-histidine = ADP + protein N-phospho-L-histidine.</text>
        <dbReference type="EC" id="2.7.13.3"/>
    </reaction>
</comment>
<feature type="non-terminal residue" evidence="10">
    <location>
        <position position="1"/>
    </location>
</feature>
<evidence type="ECO:0000256" key="7">
    <source>
        <dbReference type="SAM" id="Phobius"/>
    </source>
</evidence>
<evidence type="ECO:0000313" key="10">
    <source>
        <dbReference type="EMBL" id="SUZ96277.1"/>
    </source>
</evidence>
<dbReference type="SUPFAM" id="SSF158472">
    <property type="entry name" value="HAMP domain-like"/>
    <property type="match status" value="1"/>
</dbReference>
<dbReference type="CDD" id="cd00082">
    <property type="entry name" value="HisKA"/>
    <property type="match status" value="1"/>
</dbReference>
<dbReference type="PANTHER" id="PTHR43711">
    <property type="entry name" value="TWO-COMPONENT HISTIDINE KINASE"/>
    <property type="match status" value="1"/>
</dbReference>
<dbReference type="Pfam" id="PF02518">
    <property type="entry name" value="HATPase_c"/>
    <property type="match status" value="1"/>
</dbReference>
<keyword evidence="7" id="KW-0812">Transmembrane</keyword>
<evidence type="ECO:0000259" key="9">
    <source>
        <dbReference type="PROSITE" id="PS50885"/>
    </source>
</evidence>
<dbReference type="Pfam" id="PF00672">
    <property type="entry name" value="HAMP"/>
    <property type="match status" value="1"/>
</dbReference>
<evidence type="ECO:0000256" key="2">
    <source>
        <dbReference type="ARBA" id="ARBA00012438"/>
    </source>
</evidence>
<dbReference type="InterPro" id="IPR003594">
    <property type="entry name" value="HATPase_dom"/>
</dbReference>
<feature type="domain" description="HAMP" evidence="9">
    <location>
        <begin position="99"/>
        <end position="152"/>
    </location>
</feature>
<dbReference type="Gene3D" id="3.30.565.10">
    <property type="entry name" value="Histidine kinase-like ATPase, C-terminal domain"/>
    <property type="match status" value="1"/>
</dbReference>
<feature type="domain" description="Histidine kinase" evidence="8">
    <location>
        <begin position="160"/>
        <end position="375"/>
    </location>
</feature>
<dbReference type="Gene3D" id="1.10.287.130">
    <property type="match status" value="1"/>
</dbReference>
<dbReference type="PROSITE" id="PS50885">
    <property type="entry name" value="HAMP"/>
    <property type="match status" value="1"/>
</dbReference>
<dbReference type="SUPFAM" id="SSF47384">
    <property type="entry name" value="Homodimeric domain of signal transducing histidine kinase"/>
    <property type="match status" value="1"/>
</dbReference>
<dbReference type="GO" id="GO:0016020">
    <property type="term" value="C:membrane"/>
    <property type="evidence" value="ECO:0007669"/>
    <property type="project" value="InterPro"/>
</dbReference>
<dbReference type="EMBL" id="UINC01002399">
    <property type="protein sequence ID" value="SUZ96277.1"/>
    <property type="molecule type" value="Genomic_DNA"/>
</dbReference>
<dbReference type="SUPFAM" id="SSF55874">
    <property type="entry name" value="ATPase domain of HSP90 chaperone/DNA topoisomerase II/histidine kinase"/>
    <property type="match status" value="1"/>
</dbReference>
<dbReference type="InterPro" id="IPR036890">
    <property type="entry name" value="HATPase_C_sf"/>
</dbReference>
<proteinExistence type="predicted"/>
<keyword evidence="6" id="KW-0902">Two-component regulatory system</keyword>
<gene>
    <name evidence="10" type="ORF">METZ01_LOCUS49131</name>
</gene>
<keyword evidence="7" id="KW-1133">Transmembrane helix</keyword>
<dbReference type="FunFam" id="3.30.565.10:FF:000006">
    <property type="entry name" value="Sensor histidine kinase WalK"/>
    <property type="match status" value="1"/>
</dbReference>
<dbReference type="CDD" id="cd06225">
    <property type="entry name" value="HAMP"/>
    <property type="match status" value="1"/>
</dbReference>
<dbReference type="InterPro" id="IPR003661">
    <property type="entry name" value="HisK_dim/P_dom"/>
</dbReference>
<accession>A0A381S220</accession>
<dbReference type="Pfam" id="PF00512">
    <property type="entry name" value="HisKA"/>
    <property type="match status" value="1"/>
</dbReference>
<protein>
    <recommendedName>
        <fullName evidence="2">histidine kinase</fullName>
        <ecNumber evidence="2">2.7.13.3</ecNumber>
    </recommendedName>
</protein>
<keyword evidence="4" id="KW-0808">Transferase</keyword>
<dbReference type="AlphaFoldDB" id="A0A381S220"/>
<evidence type="ECO:0000256" key="6">
    <source>
        <dbReference type="ARBA" id="ARBA00023012"/>
    </source>
</evidence>
<dbReference type="InterPro" id="IPR036097">
    <property type="entry name" value="HisK_dim/P_sf"/>
</dbReference>
<name>A0A381S220_9ZZZZ</name>
<evidence type="ECO:0000259" key="8">
    <source>
        <dbReference type="PROSITE" id="PS50109"/>
    </source>
</evidence>
<dbReference type="PROSITE" id="PS50109">
    <property type="entry name" value="HIS_KIN"/>
    <property type="match status" value="1"/>
</dbReference>
<organism evidence="10">
    <name type="scientific">marine metagenome</name>
    <dbReference type="NCBI Taxonomy" id="408172"/>
    <lineage>
        <taxon>unclassified sequences</taxon>
        <taxon>metagenomes</taxon>
        <taxon>ecological metagenomes</taxon>
    </lineage>
</organism>
<evidence type="ECO:0000256" key="1">
    <source>
        <dbReference type="ARBA" id="ARBA00000085"/>
    </source>
</evidence>
<dbReference type="PANTHER" id="PTHR43711:SF28">
    <property type="entry name" value="SENSOR HISTIDINE KINASE YXDK"/>
    <property type="match status" value="1"/>
</dbReference>
<feature type="transmembrane region" description="Helical" evidence="7">
    <location>
        <begin position="6"/>
        <end position="26"/>
    </location>
</feature>
<reference evidence="10" key="1">
    <citation type="submission" date="2018-05" db="EMBL/GenBank/DDBJ databases">
        <authorList>
            <person name="Lanie J.A."/>
            <person name="Ng W.-L."/>
            <person name="Kazmierczak K.M."/>
            <person name="Andrzejewski T.M."/>
            <person name="Davidsen T.M."/>
            <person name="Wayne K.J."/>
            <person name="Tettelin H."/>
            <person name="Glass J.I."/>
            <person name="Rusch D."/>
            <person name="Podicherti R."/>
            <person name="Tsui H.-C.T."/>
            <person name="Winkler M.E."/>
        </authorList>
    </citation>
    <scope>NUCLEOTIDE SEQUENCE</scope>
</reference>
<dbReference type="EC" id="2.7.13.3" evidence="2"/>
<keyword evidence="3" id="KW-0597">Phosphoprotein</keyword>
<dbReference type="SMART" id="SM00387">
    <property type="entry name" value="HATPase_c"/>
    <property type="match status" value="1"/>
</dbReference>
<evidence type="ECO:0000256" key="4">
    <source>
        <dbReference type="ARBA" id="ARBA00022679"/>
    </source>
</evidence>